<accession>A0A2I1M980</accession>
<organism evidence="2 3">
    <name type="scientific">Anaerococcus octavius</name>
    <dbReference type="NCBI Taxonomy" id="54007"/>
    <lineage>
        <taxon>Bacteria</taxon>
        <taxon>Bacillati</taxon>
        <taxon>Bacillota</taxon>
        <taxon>Tissierellia</taxon>
        <taxon>Tissierellales</taxon>
        <taxon>Peptoniphilaceae</taxon>
        <taxon>Anaerococcus</taxon>
    </lineage>
</organism>
<feature type="chain" id="PRO_5038598680" description="Lipoprotein" evidence="1">
    <location>
        <begin position="23"/>
        <end position="304"/>
    </location>
</feature>
<keyword evidence="3" id="KW-1185">Reference proteome</keyword>
<protein>
    <recommendedName>
        <fullName evidence="4">Lipoprotein</fullName>
    </recommendedName>
</protein>
<dbReference type="PROSITE" id="PS51257">
    <property type="entry name" value="PROKAR_LIPOPROTEIN"/>
    <property type="match status" value="1"/>
</dbReference>
<evidence type="ECO:0008006" key="4">
    <source>
        <dbReference type="Google" id="ProtNLM"/>
    </source>
</evidence>
<feature type="signal peptide" evidence="1">
    <location>
        <begin position="1"/>
        <end position="22"/>
    </location>
</feature>
<proteinExistence type="predicted"/>
<dbReference type="EMBL" id="PKGS01000003">
    <property type="protein sequence ID" value="PKZ16692.1"/>
    <property type="molecule type" value="Genomic_DNA"/>
</dbReference>
<comment type="caution">
    <text evidence="2">The sequence shown here is derived from an EMBL/GenBank/DDBJ whole genome shotgun (WGS) entry which is preliminary data.</text>
</comment>
<reference evidence="2 3" key="1">
    <citation type="submission" date="2017-12" db="EMBL/GenBank/DDBJ databases">
        <title>Phylogenetic diversity of female urinary microbiome.</title>
        <authorList>
            <person name="Thomas-White K."/>
            <person name="Wolfe A.J."/>
        </authorList>
    </citation>
    <scope>NUCLEOTIDE SEQUENCE [LARGE SCALE GENOMIC DNA]</scope>
    <source>
        <strain evidence="2 3">UMB0119</strain>
    </source>
</reference>
<evidence type="ECO:0000256" key="1">
    <source>
        <dbReference type="SAM" id="SignalP"/>
    </source>
</evidence>
<keyword evidence="1" id="KW-0732">Signal</keyword>
<dbReference type="AlphaFoldDB" id="A0A2I1M980"/>
<dbReference type="RefSeq" id="WP_101540353.1">
    <property type="nucleotide sequence ID" value="NZ_CALTZC010000031.1"/>
</dbReference>
<evidence type="ECO:0000313" key="3">
    <source>
        <dbReference type="Proteomes" id="UP000234335"/>
    </source>
</evidence>
<name>A0A2I1M980_9FIRM</name>
<gene>
    <name evidence="2" type="ORF">CYJ34_05705</name>
</gene>
<dbReference type="Proteomes" id="UP000234335">
    <property type="component" value="Unassembled WGS sequence"/>
</dbReference>
<sequence>MKKFKILLGFLFVFLVACQNHTPSATLTGDPIDTNKEQIYYDPIDKKLVKFNPNGNQSQVINANESDFAYDINNADNLFIIGDSLNHKYKLVEIKGDQIETLHEFKQGEEIFPIGYNAGNIYFIHSFYNENGEDKNKRTISLIDLEEFNITDIESVNGLLTDGIVSPNNIYYTAFNNENNYYELHRKSIEEGKKGEAPELISVGYEAPELFLSKDLENEKEIMNLYASDNNKIYSKEDSWDKHQANYFKPTTVIGIDKNPDGTMKITFIEKRSREKVNEVDDVVGIHFENDSIVVATKSGASKY</sequence>
<dbReference type="SUPFAM" id="SSF63829">
    <property type="entry name" value="Calcium-dependent phosphotriesterase"/>
    <property type="match status" value="1"/>
</dbReference>
<evidence type="ECO:0000313" key="2">
    <source>
        <dbReference type="EMBL" id="PKZ16692.1"/>
    </source>
</evidence>